<evidence type="ECO:0000313" key="3">
    <source>
        <dbReference type="Proteomes" id="UP000051936"/>
    </source>
</evidence>
<feature type="signal peptide" evidence="1">
    <location>
        <begin position="1"/>
        <end position="44"/>
    </location>
</feature>
<comment type="caution">
    <text evidence="2">The sequence shown here is derived from an EMBL/GenBank/DDBJ whole genome shotgun (WGS) entry which is preliminary data.</text>
</comment>
<dbReference type="EMBL" id="LJYG01000044">
    <property type="protein sequence ID" value="KRQ15382.1"/>
    <property type="molecule type" value="Genomic_DNA"/>
</dbReference>
<sequence>MRRFIIRKGRPTPKGHKRTFLKRKRLAHLLGATIVLCSTRLALAADAPGLETANIREFVSYFSPNDFKIVDSDDLYAAPAKFIGQPIEIRNVRCLYAVDGYHCIAPQPGMVTIVSAKSVAPAAEREALKSDCAEIQAMAHLPACRKNVRIIPADLTESSLPNYAAKRVVMTAERIEIHPASQLKH</sequence>
<organism evidence="2 3">
    <name type="scientific">Bradyrhizobium manausense</name>
    <dbReference type="NCBI Taxonomy" id="989370"/>
    <lineage>
        <taxon>Bacteria</taxon>
        <taxon>Pseudomonadati</taxon>
        <taxon>Pseudomonadota</taxon>
        <taxon>Alphaproteobacteria</taxon>
        <taxon>Hyphomicrobiales</taxon>
        <taxon>Nitrobacteraceae</taxon>
        <taxon>Bradyrhizobium</taxon>
    </lineage>
</organism>
<reference evidence="2 3" key="1">
    <citation type="submission" date="2015-09" db="EMBL/GenBank/DDBJ databases">
        <title>Draft Genome Sequence of Bradyrhizobium manausense Strain BR 3351T, a Novel Symbiotic Nitrogen-Fixing Alphaproteobacterium Isolated from Brazilian Amazon Rain Forest.</title>
        <authorList>
            <person name="De Araujo J.L."/>
            <person name="Zilli J.E."/>
        </authorList>
    </citation>
    <scope>NUCLEOTIDE SEQUENCE [LARGE SCALE GENOMIC DNA]</scope>
    <source>
        <strain evidence="2 3">BR3351</strain>
    </source>
</reference>
<evidence type="ECO:0000256" key="1">
    <source>
        <dbReference type="SAM" id="SignalP"/>
    </source>
</evidence>
<gene>
    <name evidence="2" type="ORF">AOQ71_10310</name>
</gene>
<keyword evidence="3" id="KW-1185">Reference proteome</keyword>
<dbReference type="Proteomes" id="UP000051936">
    <property type="component" value="Unassembled WGS sequence"/>
</dbReference>
<dbReference type="AlphaFoldDB" id="A0A0R3DZK8"/>
<feature type="chain" id="PRO_5006435911" evidence="1">
    <location>
        <begin position="45"/>
        <end position="185"/>
    </location>
</feature>
<proteinExistence type="predicted"/>
<protein>
    <submittedName>
        <fullName evidence="2">Uncharacterized protein</fullName>
    </submittedName>
</protein>
<accession>A0A0R3DZK8</accession>
<keyword evidence="1" id="KW-0732">Signal</keyword>
<name>A0A0R3DZK8_9BRAD</name>
<evidence type="ECO:0000313" key="2">
    <source>
        <dbReference type="EMBL" id="KRQ15382.1"/>
    </source>
</evidence>